<evidence type="ECO:0000256" key="2">
    <source>
        <dbReference type="ARBA" id="ARBA00022692"/>
    </source>
</evidence>
<feature type="domain" description="NfeD-like C-terminal" evidence="6">
    <location>
        <begin position="83"/>
        <end position="139"/>
    </location>
</feature>
<dbReference type="Gene3D" id="2.40.50.140">
    <property type="entry name" value="Nucleic acid-binding proteins"/>
    <property type="match status" value="1"/>
</dbReference>
<gene>
    <name evidence="7" type="ORF">FPZ45_16055</name>
</gene>
<dbReference type="SUPFAM" id="SSF141322">
    <property type="entry name" value="NfeD domain-like"/>
    <property type="match status" value="1"/>
</dbReference>
<organism evidence="7 8">
    <name type="scientific">Cohnella terricola</name>
    <dbReference type="NCBI Taxonomy" id="1289167"/>
    <lineage>
        <taxon>Bacteria</taxon>
        <taxon>Bacillati</taxon>
        <taxon>Bacillota</taxon>
        <taxon>Bacilli</taxon>
        <taxon>Bacillales</taxon>
        <taxon>Paenibacillaceae</taxon>
        <taxon>Cohnella</taxon>
    </lineage>
</organism>
<name>A0A559JEB6_9BACL</name>
<feature type="transmembrane region" description="Helical" evidence="5">
    <location>
        <begin position="7"/>
        <end position="40"/>
    </location>
</feature>
<feature type="transmembrane region" description="Helical" evidence="5">
    <location>
        <begin position="46"/>
        <end position="64"/>
    </location>
</feature>
<dbReference type="PANTHER" id="PTHR33507">
    <property type="entry name" value="INNER MEMBRANE PROTEIN YBBJ"/>
    <property type="match status" value="1"/>
</dbReference>
<dbReference type="RefSeq" id="WP_144703903.1">
    <property type="nucleotide sequence ID" value="NZ_VNJJ01000009.1"/>
</dbReference>
<reference evidence="7 8" key="1">
    <citation type="submission" date="2019-07" db="EMBL/GenBank/DDBJ databases">
        <authorList>
            <person name="Kim J."/>
        </authorList>
    </citation>
    <scope>NUCLEOTIDE SEQUENCE [LARGE SCALE GENOMIC DNA]</scope>
    <source>
        <strain evidence="7 8">G13</strain>
    </source>
</reference>
<keyword evidence="2 5" id="KW-0812">Transmembrane</keyword>
<keyword evidence="3 5" id="KW-1133">Transmembrane helix</keyword>
<dbReference type="AlphaFoldDB" id="A0A559JEB6"/>
<evidence type="ECO:0000256" key="1">
    <source>
        <dbReference type="ARBA" id="ARBA00004141"/>
    </source>
</evidence>
<sequence length="145" mass="15855">MDWWGIWLIVGGTLLIAELLTLTFYLLWLGVGAIVAAIVALIAPEAYLIQALAGGLAALVLTIYTKSLTRHFRKSKGYRDVYEDFVGKAGIVMEAISPESPGIVKIGSETWSAVSQEALPKDEHVRVIGRRTTVLEVQKWGGKTE</sequence>
<dbReference type="InterPro" id="IPR052165">
    <property type="entry name" value="Membrane_assoc_protease"/>
</dbReference>
<protein>
    <submittedName>
        <fullName evidence="7">NfeD family protein</fullName>
    </submittedName>
</protein>
<evidence type="ECO:0000313" key="7">
    <source>
        <dbReference type="EMBL" id="TVX98213.1"/>
    </source>
</evidence>
<dbReference type="Proteomes" id="UP000316330">
    <property type="component" value="Unassembled WGS sequence"/>
</dbReference>
<proteinExistence type="predicted"/>
<dbReference type="GO" id="GO:0005886">
    <property type="term" value="C:plasma membrane"/>
    <property type="evidence" value="ECO:0007669"/>
    <property type="project" value="TreeGrafter"/>
</dbReference>
<keyword evidence="4 5" id="KW-0472">Membrane</keyword>
<dbReference type="InterPro" id="IPR012340">
    <property type="entry name" value="NA-bd_OB-fold"/>
</dbReference>
<accession>A0A559JEB6</accession>
<dbReference type="Pfam" id="PF01957">
    <property type="entry name" value="NfeD"/>
    <property type="match status" value="1"/>
</dbReference>
<keyword evidence="8" id="KW-1185">Reference proteome</keyword>
<comment type="caution">
    <text evidence="7">The sequence shown here is derived from an EMBL/GenBank/DDBJ whole genome shotgun (WGS) entry which is preliminary data.</text>
</comment>
<dbReference type="PANTHER" id="PTHR33507:SF3">
    <property type="entry name" value="INNER MEMBRANE PROTEIN YBBJ"/>
    <property type="match status" value="1"/>
</dbReference>
<evidence type="ECO:0000313" key="8">
    <source>
        <dbReference type="Proteomes" id="UP000316330"/>
    </source>
</evidence>
<evidence type="ECO:0000256" key="5">
    <source>
        <dbReference type="SAM" id="Phobius"/>
    </source>
</evidence>
<dbReference type="EMBL" id="VNJJ01000009">
    <property type="protein sequence ID" value="TVX98213.1"/>
    <property type="molecule type" value="Genomic_DNA"/>
</dbReference>
<evidence type="ECO:0000256" key="3">
    <source>
        <dbReference type="ARBA" id="ARBA00022989"/>
    </source>
</evidence>
<dbReference type="OrthoDB" id="894082at2"/>
<evidence type="ECO:0000259" key="6">
    <source>
        <dbReference type="Pfam" id="PF01957"/>
    </source>
</evidence>
<comment type="subcellular location">
    <subcellularLocation>
        <location evidence="1">Membrane</location>
        <topology evidence="1">Multi-pass membrane protein</topology>
    </subcellularLocation>
</comment>
<evidence type="ECO:0000256" key="4">
    <source>
        <dbReference type="ARBA" id="ARBA00023136"/>
    </source>
</evidence>
<dbReference type="InterPro" id="IPR002810">
    <property type="entry name" value="NfeD-like_C"/>
</dbReference>